<protein>
    <recommendedName>
        <fullName evidence="4">SET domain-containing protein</fullName>
    </recommendedName>
</protein>
<feature type="compositionally biased region" description="Acidic residues" evidence="1">
    <location>
        <begin position="281"/>
        <end position="295"/>
    </location>
</feature>
<feature type="region of interest" description="Disordered" evidence="1">
    <location>
        <begin position="650"/>
        <end position="674"/>
    </location>
</feature>
<proteinExistence type="predicted"/>
<dbReference type="AlphaFoldDB" id="A0A1E7EXB8"/>
<keyword evidence="3" id="KW-1185">Reference proteome</keyword>
<dbReference type="Proteomes" id="UP000095751">
    <property type="component" value="Unassembled WGS sequence"/>
</dbReference>
<feature type="compositionally biased region" description="Low complexity" evidence="1">
    <location>
        <begin position="653"/>
        <end position="674"/>
    </location>
</feature>
<name>A0A1E7EXB8_9STRA</name>
<evidence type="ECO:0000256" key="1">
    <source>
        <dbReference type="SAM" id="MobiDB-lite"/>
    </source>
</evidence>
<dbReference type="EMBL" id="KV784371">
    <property type="protein sequence ID" value="OEU10497.1"/>
    <property type="molecule type" value="Genomic_DNA"/>
</dbReference>
<dbReference type="InParanoid" id="A0A1E7EXB8"/>
<organism evidence="2 3">
    <name type="scientific">Fragilariopsis cylindrus CCMP1102</name>
    <dbReference type="NCBI Taxonomy" id="635003"/>
    <lineage>
        <taxon>Eukaryota</taxon>
        <taxon>Sar</taxon>
        <taxon>Stramenopiles</taxon>
        <taxon>Ochrophyta</taxon>
        <taxon>Bacillariophyta</taxon>
        <taxon>Bacillariophyceae</taxon>
        <taxon>Bacillariophycidae</taxon>
        <taxon>Bacillariales</taxon>
        <taxon>Bacillariaceae</taxon>
        <taxon>Fragilariopsis</taxon>
    </lineage>
</organism>
<dbReference type="InterPro" id="IPR046341">
    <property type="entry name" value="SET_dom_sf"/>
</dbReference>
<feature type="compositionally biased region" description="Gly residues" evidence="1">
    <location>
        <begin position="186"/>
        <end position="196"/>
    </location>
</feature>
<feature type="compositionally biased region" description="Acidic residues" evidence="1">
    <location>
        <begin position="197"/>
        <end position="207"/>
    </location>
</feature>
<gene>
    <name evidence="2" type="ORF">FRACYDRAFT_246993</name>
</gene>
<feature type="region of interest" description="Disordered" evidence="1">
    <location>
        <begin position="731"/>
        <end position="758"/>
    </location>
</feature>
<feature type="compositionally biased region" description="Basic and acidic residues" evidence="1">
    <location>
        <begin position="112"/>
        <end position="121"/>
    </location>
</feature>
<feature type="compositionally biased region" description="Acidic residues" evidence="1">
    <location>
        <begin position="122"/>
        <end position="133"/>
    </location>
</feature>
<feature type="region of interest" description="Disordered" evidence="1">
    <location>
        <begin position="35"/>
        <end position="159"/>
    </location>
</feature>
<feature type="compositionally biased region" description="Low complexity" evidence="1">
    <location>
        <begin position="731"/>
        <end position="752"/>
    </location>
</feature>
<feature type="compositionally biased region" description="Acidic residues" evidence="1">
    <location>
        <begin position="463"/>
        <end position="473"/>
    </location>
</feature>
<feature type="region of interest" description="Disordered" evidence="1">
    <location>
        <begin position="182"/>
        <end position="221"/>
    </location>
</feature>
<evidence type="ECO:0000313" key="2">
    <source>
        <dbReference type="EMBL" id="OEU10497.1"/>
    </source>
</evidence>
<feature type="compositionally biased region" description="Low complexity" evidence="1">
    <location>
        <begin position="351"/>
        <end position="373"/>
    </location>
</feature>
<reference evidence="2 3" key="1">
    <citation type="submission" date="2016-09" db="EMBL/GenBank/DDBJ databases">
        <title>Extensive genetic diversity and differential bi-allelic expression allows diatom success in the polar Southern Ocean.</title>
        <authorList>
            <consortium name="DOE Joint Genome Institute"/>
            <person name="Mock T."/>
            <person name="Otillar R.P."/>
            <person name="Strauss J."/>
            <person name="Dupont C."/>
            <person name="Frickenhaus S."/>
            <person name="Maumus F."/>
            <person name="Mcmullan M."/>
            <person name="Sanges R."/>
            <person name="Schmutz J."/>
            <person name="Toseland A."/>
            <person name="Valas R."/>
            <person name="Veluchamy A."/>
            <person name="Ward B.J."/>
            <person name="Allen A."/>
            <person name="Barry K."/>
            <person name="Falciatore A."/>
            <person name="Ferrante M."/>
            <person name="Fortunato A.E."/>
            <person name="Gloeckner G."/>
            <person name="Gruber A."/>
            <person name="Hipkin R."/>
            <person name="Janech M."/>
            <person name="Kroth P."/>
            <person name="Leese F."/>
            <person name="Lindquist E."/>
            <person name="Lyon B.R."/>
            <person name="Martin J."/>
            <person name="Mayer C."/>
            <person name="Parker M."/>
            <person name="Quesneville H."/>
            <person name="Raymond J."/>
            <person name="Uhlig C."/>
            <person name="Valentin K.U."/>
            <person name="Worden A.Z."/>
            <person name="Armbrust E.V."/>
            <person name="Bowler C."/>
            <person name="Green B."/>
            <person name="Moulton V."/>
            <person name="Van Oosterhout C."/>
            <person name="Grigoriev I."/>
        </authorList>
    </citation>
    <scope>NUCLEOTIDE SEQUENCE [LARGE SCALE GENOMIC DNA]</scope>
    <source>
        <strain evidence="2 3">CCMP1102</strain>
    </source>
</reference>
<dbReference type="OrthoDB" id="53900at2759"/>
<feature type="compositionally biased region" description="Low complexity" evidence="1">
    <location>
        <begin position="40"/>
        <end position="67"/>
    </location>
</feature>
<feature type="region of interest" description="Disordered" evidence="1">
    <location>
        <begin position="455"/>
        <end position="484"/>
    </location>
</feature>
<dbReference type="KEGG" id="fcy:FRACYDRAFT_246993"/>
<evidence type="ECO:0000313" key="3">
    <source>
        <dbReference type="Proteomes" id="UP000095751"/>
    </source>
</evidence>
<accession>A0A1E7EXB8</accession>
<feature type="region of interest" description="Disordered" evidence="1">
    <location>
        <begin position="281"/>
        <end position="301"/>
    </location>
</feature>
<feature type="compositionally biased region" description="Basic residues" evidence="1">
    <location>
        <begin position="137"/>
        <end position="149"/>
    </location>
</feature>
<feature type="region of interest" description="Disordered" evidence="1">
    <location>
        <begin position="351"/>
        <end position="374"/>
    </location>
</feature>
<feature type="compositionally biased region" description="Basic and acidic residues" evidence="1">
    <location>
        <begin position="474"/>
        <end position="484"/>
    </location>
</feature>
<sequence length="1028" mass="116611">MFSGSGSGSMPSYHPISYCNAADIINAEAETETEIEIGTETEIKTKTATNNVDSSYYSSSSDNNNNDELTATQTTQTCKNNIFDKDENGNNNVACGDDSHSDSESDSLTTNDAEKLTKKEEKEEEEDNDDDDDSSNKQRHYKRHGRRRSPKNDCKLYMAPSSIKGGGYGLFTSRDLIKGQSILGNSKGGGGGGAGGDDNDNDNDDSLLDGPNIPVLINWGSSSNIGCEGEDGEIKNKDKDKSKNNNYCQNPFKLFHNVWWGQNGGMSDRMKREILIISSDEDDDNDNVNDEDEDKNDINRNRNRNINRNRMIFDYQITFGALPNFHPYKSNLDFKQPSIVYDDYTYLKKSSASNNNTTTTKNSNTTTSSNDNNPLKGSFSYYKGKQFIVNSNVNAGEEILLNYGENFFNPENTESNSYRNKIPRRQDYLNAAVIIRKFLIKGSYIKKQSIDIVGDTTSSDATDSNDNDNDNDNDNEKDNNSMDMREITTDVLKSIETFKELLAFNDVNGYNRDYDDDLYYDNIDGNTGVDGNDKEEEDDKEAIDQIDNVMTRILSLVPTNESGLSKVISKAIKLRRQRLDFNDSDDEYKNNNNNNNQPIPSIEDFADAIYTEYSLLPPKTKKELKKYGMCLDHIIPGISKTPIVNVVVDDDTSSSTSSSTSTSSSSTTSTSATTTTIGRGAIAQRFIRKNYIIVPVPLLHLLDRSLLNNNNKDELLINYCFGPNAMYRWASSSSSKRSGSESESGGPSRSSSWDPQTDKTLKMTISEIAVESNKESTHRLLSMEIIALRDIKPGEENGKMHGLEHVKTWDSNDITNTDSSIPSITEYEMNQQKDIPVSLWFGSNNRAKHLRNNKPATSLNGRYQAMCWYKNLLPIDLELGFYHPRNPNHRHYWKTFSDAEIYTEYAFDAKNIFNMNRKKKNDDDDDDDYYDFWPCSVLAKEENAENNNSNNNNNKYTVRIYPSDYHHQQYHMMHDVAKHLLVKNYPRESIRFFTIPPNQGDQHLSTAFRHHIEIRDEIFPNQWKNLKR</sequence>
<feature type="compositionally biased region" description="Polar residues" evidence="1">
    <location>
        <begin position="68"/>
        <end position="80"/>
    </location>
</feature>
<evidence type="ECO:0008006" key="4">
    <source>
        <dbReference type="Google" id="ProtNLM"/>
    </source>
</evidence>
<dbReference type="Gene3D" id="2.170.270.10">
    <property type="entry name" value="SET domain"/>
    <property type="match status" value="1"/>
</dbReference>